<dbReference type="SUPFAM" id="SSF160909">
    <property type="entry name" value="ATP12-like"/>
    <property type="match status" value="1"/>
</dbReference>
<dbReference type="Proteomes" id="UP000199110">
    <property type="component" value="Unassembled WGS sequence"/>
</dbReference>
<dbReference type="Pfam" id="PF07542">
    <property type="entry name" value="ATP12"/>
    <property type="match status" value="1"/>
</dbReference>
<reference evidence="4 5" key="1">
    <citation type="submission" date="2016-10" db="EMBL/GenBank/DDBJ databases">
        <authorList>
            <person name="de Groot N.N."/>
        </authorList>
    </citation>
    <scope>NUCLEOTIDE SEQUENCE [LARGE SCALE GENOMIC DNA]</scope>
    <source>
        <strain evidence="4 5">DSM 19073</strain>
    </source>
</reference>
<name>A0A1I3RVG6_9RHOB</name>
<gene>
    <name evidence="4" type="ORF">SAMN04488095_2922</name>
</gene>
<dbReference type="GO" id="GO:0043461">
    <property type="term" value="P:proton-transporting ATP synthase complex assembly"/>
    <property type="evidence" value="ECO:0007669"/>
    <property type="project" value="InterPro"/>
</dbReference>
<dbReference type="AlphaFoldDB" id="A0A1I3RVG6"/>
<comment type="similarity">
    <text evidence="1">Belongs to the ATP12 family.</text>
</comment>
<dbReference type="OrthoDB" id="9797825at2"/>
<protein>
    <submittedName>
        <fullName evidence="4">Chaperone required for the assembly of the F1-ATPase</fullName>
    </submittedName>
</protein>
<keyword evidence="3" id="KW-0143">Chaperone</keyword>
<dbReference type="InterPro" id="IPR011419">
    <property type="entry name" value="ATP12_ATP_synth-F1-assembly"/>
</dbReference>
<dbReference type="PANTHER" id="PTHR21013:SF10">
    <property type="entry name" value="ATP SYNTHASE MITOCHONDRIAL F1 COMPLEX ASSEMBLY FACTOR 2"/>
    <property type="match status" value="1"/>
</dbReference>
<organism evidence="4 5">
    <name type="scientific">Jannaschia pohangensis</name>
    <dbReference type="NCBI Taxonomy" id="390807"/>
    <lineage>
        <taxon>Bacteria</taxon>
        <taxon>Pseudomonadati</taxon>
        <taxon>Pseudomonadota</taxon>
        <taxon>Alphaproteobacteria</taxon>
        <taxon>Rhodobacterales</taxon>
        <taxon>Roseobacteraceae</taxon>
        <taxon>Jannaschia</taxon>
    </lineage>
</organism>
<accession>A0A1I3RVG6</accession>
<proteinExistence type="inferred from homology"/>
<evidence type="ECO:0000256" key="1">
    <source>
        <dbReference type="ARBA" id="ARBA00008231"/>
    </source>
</evidence>
<keyword evidence="5" id="KW-1185">Reference proteome</keyword>
<evidence type="ECO:0000256" key="2">
    <source>
        <dbReference type="ARBA" id="ARBA00022946"/>
    </source>
</evidence>
<dbReference type="RefSeq" id="WP_092782364.1">
    <property type="nucleotide sequence ID" value="NZ_FORA01000004.1"/>
</dbReference>
<dbReference type="InterPro" id="IPR023335">
    <property type="entry name" value="ATP12_ortho_dom_sf"/>
</dbReference>
<dbReference type="PANTHER" id="PTHR21013">
    <property type="entry name" value="ATP SYNTHASE MITOCHONDRIAL F1 COMPLEX ASSEMBLY FACTOR 2/ATP12 PROTEIN, MITOCHONDRIAL PRECURSOR"/>
    <property type="match status" value="1"/>
</dbReference>
<keyword evidence="2" id="KW-0809">Transit peptide</keyword>
<dbReference type="EMBL" id="FORA01000004">
    <property type="protein sequence ID" value="SFJ50594.1"/>
    <property type="molecule type" value="Genomic_DNA"/>
</dbReference>
<evidence type="ECO:0000313" key="5">
    <source>
        <dbReference type="Proteomes" id="UP000199110"/>
    </source>
</evidence>
<dbReference type="InterPro" id="IPR042272">
    <property type="entry name" value="ATP12_ATP_synth-F1-assembly_N"/>
</dbReference>
<dbReference type="STRING" id="390807.SAMN04488095_2922"/>
<dbReference type="Gene3D" id="3.30.2180.10">
    <property type="entry name" value="ATP12-like"/>
    <property type="match status" value="1"/>
</dbReference>
<evidence type="ECO:0000256" key="3">
    <source>
        <dbReference type="ARBA" id="ARBA00023186"/>
    </source>
</evidence>
<evidence type="ECO:0000313" key="4">
    <source>
        <dbReference type="EMBL" id="SFJ50594.1"/>
    </source>
</evidence>
<dbReference type="Gene3D" id="1.10.3580.10">
    <property type="entry name" value="ATP12 ATPase"/>
    <property type="match status" value="1"/>
</dbReference>
<sequence>MSEWKARRFWTAATTEDVDGGHAVRLDGRPVRTPLKTELIVPSRALAQAIALEWDAQEEVIRPASMPLTRAANSTLDKVRPQREAVIADLAGYGGTDLLCYRASAPESLVMRQNAEWDPLIDWAATALGARLVVTTGVIPVEQPKAATDALRARVDALSNWEVTALSEFVTLSGSLVLALAVMEGRPAADIWPLSRLDEDWQAEQWGHDEDEAARIAIKREAFLQAERYLGLVRAG</sequence>